<dbReference type="CDD" id="cd07344">
    <property type="entry name" value="M48_yhfN_like"/>
    <property type="match status" value="1"/>
</dbReference>
<dbReference type="EMBL" id="AP021881">
    <property type="protein sequence ID" value="BBO99845.1"/>
    <property type="molecule type" value="Genomic_DNA"/>
</dbReference>
<dbReference type="Gene3D" id="3.30.2010.10">
    <property type="entry name" value="Metalloproteases ('zincins'), catalytic domain"/>
    <property type="match status" value="1"/>
</dbReference>
<dbReference type="InterPro" id="IPR053136">
    <property type="entry name" value="UTP_pyrophosphatase-like"/>
</dbReference>
<dbReference type="Proteomes" id="UP000463939">
    <property type="component" value="Chromosome"/>
</dbReference>
<evidence type="ECO:0000313" key="3">
    <source>
        <dbReference type="Proteomes" id="UP000463939"/>
    </source>
</evidence>
<dbReference type="RefSeq" id="WP_162083843.1">
    <property type="nucleotide sequence ID" value="NZ_AP021881.1"/>
</dbReference>
<gene>
    <name evidence="2" type="ORF">SFSGTM_05540</name>
</gene>
<proteinExistence type="predicted"/>
<keyword evidence="3" id="KW-1185">Reference proteome</keyword>
<organism evidence="2 3">
    <name type="scientific">Sulfuriferula nivalis</name>
    <dbReference type="NCBI Taxonomy" id="2675298"/>
    <lineage>
        <taxon>Bacteria</taxon>
        <taxon>Pseudomonadati</taxon>
        <taxon>Pseudomonadota</taxon>
        <taxon>Betaproteobacteria</taxon>
        <taxon>Nitrosomonadales</taxon>
        <taxon>Sulfuricellaceae</taxon>
        <taxon>Sulfuriferula</taxon>
    </lineage>
</organism>
<dbReference type="PANTHER" id="PTHR30399:SF1">
    <property type="entry name" value="UTP PYROPHOSPHATASE"/>
    <property type="match status" value="1"/>
</dbReference>
<evidence type="ECO:0000259" key="1">
    <source>
        <dbReference type="Pfam" id="PF01863"/>
    </source>
</evidence>
<sequence length="239" mass="28048">MPKRLVSVESRSLQLHDQLCAYQLKRSSIRRTLALLVGRQGLVVHAPWRLSLHEIEHFIHAKSAWIWAKLQHYATQNNSSWVWHNDMRLLYLGREINLNVSNHSRQISLVGDVLHVPSLAPEKIIAWYKTEAVRIFQMRLAEFSPRLDKLPSALSLTNARTRWGSCTSAGVIRLHWRLIQATMAEIDYVLVHELAHMKHMNHGVRFWQRVETLLPDYQQPHRQLRQVGHRYHDMCTELS</sequence>
<accession>A0A809RDX3</accession>
<dbReference type="InterPro" id="IPR002725">
    <property type="entry name" value="YgjP-like_metallopeptidase"/>
</dbReference>
<reference evidence="3" key="1">
    <citation type="submission" date="2019-11" db="EMBL/GenBank/DDBJ databases">
        <title>Isolation and characterization of a novel species in the genus Sulfuriferula.</title>
        <authorList>
            <person name="Mochizuki J."/>
            <person name="Kojima H."/>
            <person name="Fukui M."/>
        </authorList>
    </citation>
    <scope>NUCLEOTIDE SEQUENCE [LARGE SCALE GENOMIC DNA]</scope>
    <source>
        <strain evidence="3">SGTM</strain>
    </source>
</reference>
<feature type="domain" description="YgjP-like metallopeptidase" evidence="1">
    <location>
        <begin position="31"/>
        <end position="226"/>
    </location>
</feature>
<name>A0A809RDX3_9PROT</name>
<dbReference type="Pfam" id="PF01863">
    <property type="entry name" value="YgjP-like"/>
    <property type="match status" value="1"/>
</dbReference>
<evidence type="ECO:0000313" key="2">
    <source>
        <dbReference type="EMBL" id="BBO99845.1"/>
    </source>
</evidence>
<dbReference type="AlphaFoldDB" id="A0A809RDX3"/>
<protein>
    <recommendedName>
        <fullName evidence="1">YgjP-like metallopeptidase domain-containing protein</fullName>
    </recommendedName>
</protein>
<dbReference type="KEGG" id="sniv:SFSGTM_05540"/>
<dbReference type="PANTHER" id="PTHR30399">
    <property type="entry name" value="UNCHARACTERIZED PROTEIN YGJP"/>
    <property type="match status" value="1"/>
</dbReference>